<dbReference type="InterPro" id="IPR014001">
    <property type="entry name" value="Helicase_ATP-bd"/>
</dbReference>
<evidence type="ECO:0000256" key="3">
    <source>
        <dbReference type="SAM" id="MobiDB-lite"/>
    </source>
</evidence>
<keyword evidence="8" id="KW-1185">Reference proteome</keyword>
<dbReference type="OrthoDB" id="413460at2759"/>
<organism evidence="7 8">
    <name type="scientific">Scleropages formosus</name>
    <name type="common">Asian bonytongue</name>
    <name type="synonym">Osteoglossum formosum</name>
    <dbReference type="NCBI Taxonomy" id="113540"/>
    <lineage>
        <taxon>Eukaryota</taxon>
        <taxon>Metazoa</taxon>
        <taxon>Chordata</taxon>
        <taxon>Craniata</taxon>
        <taxon>Vertebrata</taxon>
        <taxon>Euteleostomi</taxon>
        <taxon>Actinopterygii</taxon>
        <taxon>Neopterygii</taxon>
        <taxon>Teleostei</taxon>
        <taxon>Osteoglossocephala</taxon>
        <taxon>Osteoglossomorpha</taxon>
        <taxon>Osteoglossiformes</taxon>
        <taxon>Osteoglossidae</taxon>
        <taxon>Scleropages</taxon>
    </lineage>
</organism>
<dbReference type="Proteomes" id="UP000694397">
    <property type="component" value="Chromosome 15"/>
</dbReference>
<dbReference type="Gene3D" id="3.40.50.300">
    <property type="entry name" value="P-loop containing nucleotide triphosphate hydrolases"/>
    <property type="match status" value="1"/>
</dbReference>
<evidence type="ECO:0000313" key="7">
    <source>
        <dbReference type="Ensembl" id="ENSSFOP00015022638.2"/>
    </source>
</evidence>
<dbReference type="Gene3D" id="3.40.50.10810">
    <property type="entry name" value="Tandem AAA-ATPase domain"/>
    <property type="match status" value="1"/>
</dbReference>
<dbReference type="PANTHER" id="PTHR45629:SF7">
    <property type="entry name" value="DNA EXCISION REPAIR PROTEIN ERCC-6-RELATED"/>
    <property type="match status" value="1"/>
</dbReference>
<reference evidence="7" key="3">
    <citation type="submission" date="2025-09" db="UniProtKB">
        <authorList>
            <consortium name="Ensembl"/>
        </authorList>
    </citation>
    <scope>IDENTIFICATION</scope>
</reference>
<dbReference type="Ensembl" id="ENSSFOT00015022888.2">
    <property type="protein sequence ID" value="ENSSFOP00015022638.2"/>
    <property type="gene ID" value="ENSSFOG00015014557.2"/>
</dbReference>
<evidence type="ECO:0000313" key="8">
    <source>
        <dbReference type="Proteomes" id="UP000694397"/>
    </source>
</evidence>
<evidence type="ECO:0000256" key="4">
    <source>
        <dbReference type="SAM" id="SignalP"/>
    </source>
</evidence>
<dbReference type="InterPro" id="IPR001650">
    <property type="entry name" value="Helicase_C-like"/>
</dbReference>
<keyword evidence="1" id="KW-0378">Hydrolase</keyword>
<reference evidence="7 8" key="1">
    <citation type="submission" date="2019-04" db="EMBL/GenBank/DDBJ databases">
        <authorList>
            <consortium name="Wellcome Sanger Institute Data Sharing"/>
        </authorList>
    </citation>
    <scope>NUCLEOTIDE SEQUENCE [LARGE SCALE GENOMIC DNA]</scope>
</reference>
<keyword evidence="2" id="KW-0067">ATP-binding</keyword>
<proteinExistence type="predicted"/>
<feature type="compositionally biased region" description="Basic and acidic residues" evidence="3">
    <location>
        <begin position="938"/>
        <end position="947"/>
    </location>
</feature>
<dbReference type="GO" id="GO:0016787">
    <property type="term" value="F:hydrolase activity"/>
    <property type="evidence" value="ECO:0007669"/>
    <property type="project" value="UniProtKB-KW"/>
</dbReference>
<feature type="chain" id="PRO_5034683958" description="DNA excision repair protein ERCC-6-like" evidence="4">
    <location>
        <begin position="18"/>
        <end position="1242"/>
    </location>
</feature>
<dbReference type="SMART" id="SM00490">
    <property type="entry name" value="HELICc"/>
    <property type="match status" value="1"/>
</dbReference>
<protein>
    <recommendedName>
        <fullName evidence="9">DNA excision repair protein ERCC-6-like</fullName>
    </recommendedName>
</protein>
<evidence type="ECO:0000256" key="2">
    <source>
        <dbReference type="ARBA" id="ARBA00022806"/>
    </source>
</evidence>
<dbReference type="GO" id="GO:0004386">
    <property type="term" value="F:helicase activity"/>
    <property type="evidence" value="ECO:0007669"/>
    <property type="project" value="UniProtKB-KW"/>
</dbReference>
<dbReference type="GO" id="GO:0015616">
    <property type="term" value="F:DNA translocase activity"/>
    <property type="evidence" value="ECO:0007669"/>
    <property type="project" value="TreeGrafter"/>
</dbReference>
<dbReference type="InterPro" id="IPR038718">
    <property type="entry name" value="SNF2-like_sf"/>
</dbReference>
<dbReference type="Pfam" id="PF00176">
    <property type="entry name" value="SNF2-rel_dom"/>
    <property type="match status" value="1"/>
</dbReference>
<dbReference type="SUPFAM" id="SSF52540">
    <property type="entry name" value="P-loop containing nucleoside triphosphate hydrolases"/>
    <property type="match status" value="2"/>
</dbReference>
<dbReference type="PANTHER" id="PTHR45629">
    <property type="entry name" value="SNF2/RAD54 FAMILY MEMBER"/>
    <property type="match status" value="1"/>
</dbReference>
<evidence type="ECO:0000259" key="6">
    <source>
        <dbReference type="PROSITE" id="PS51194"/>
    </source>
</evidence>
<dbReference type="SMART" id="SM00487">
    <property type="entry name" value="DEXDc"/>
    <property type="match status" value="1"/>
</dbReference>
<accession>A0A8C9RYB0</accession>
<dbReference type="PROSITE" id="PS51257">
    <property type="entry name" value="PROKAR_LIPOPROTEIN"/>
    <property type="match status" value="1"/>
</dbReference>
<feature type="region of interest" description="Disordered" evidence="3">
    <location>
        <begin position="1023"/>
        <end position="1060"/>
    </location>
</feature>
<dbReference type="GO" id="GO:0005524">
    <property type="term" value="F:ATP binding"/>
    <property type="evidence" value="ECO:0007669"/>
    <property type="project" value="InterPro"/>
</dbReference>
<feature type="compositionally biased region" description="Acidic residues" evidence="3">
    <location>
        <begin position="1023"/>
        <end position="1032"/>
    </location>
</feature>
<dbReference type="Pfam" id="PF00271">
    <property type="entry name" value="Helicase_C"/>
    <property type="match status" value="1"/>
</dbReference>
<feature type="domain" description="Helicase ATP-binding" evidence="5">
    <location>
        <begin position="123"/>
        <end position="290"/>
    </location>
</feature>
<reference evidence="7" key="2">
    <citation type="submission" date="2025-08" db="UniProtKB">
        <authorList>
            <consortium name="Ensembl"/>
        </authorList>
    </citation>
    <scope>IDENTIFICATION</scope>
</reference>
<feature type="compositionally biased region" description="Polar residues" evidence="3">
    <location>
        <begin position="1033"/>
        <end position="1060"/>
    </location>
</feature>
<dbReference type="InterPro" id="IPR027417">
    <property type="entry name" value="P-loop_NTPase"/>
</dbReference>
<keyword evidence="2" id="KW-0547">Nucleotide-binding</keyword>
<dbReference type="InterPro" id="IPR000330">
    <property type="entry name" value="SNF2_N"/>
</dbReference>
<dbReference type="CDD" id="cd18793">
    <property type="entry name" value="SF2_C_SNF"/>
    <property type="match status" value="1"/>
</dbReference>
<dbReference type="PROSITE" id="PS51194">
    <property type="entry name" value="HELICASE_CTER"/>
    <property type="match status" value="1"/>
</dbReference>
<dbReference type="AlphaFoldDB" id="A0A8C9RYB0"/>
<dbReference type="GeneTree" id="ENSGT00940000156837"/>
<feature type="domain" description="Helicase C-terminal" evidence="6">
    <location>
        <begin position="441"/>
        <end position="600"/>
    </location>
</feature>
<keyword evidence="4" id="KW-0732">Signal</keyword>
<keyword evidence="2" id="KW-0347">Helicase</keyword>
<sequence length="1242" mass="142178">MKLQCTIFSFTAGLILSFKFNFWTAQSASGCPSDSPNKENKITIDKYHLHALLSKVFVYKIHIYMYLKHFYILHMAQVHKENFDMEEEEEQFEDVLNSGFKLYKELHDQLYDYQLSGLVFLYKAYEQGKKGVILADEMGLGKSIQVITFLSGMMDTEQIKNVLLVMPITLKKDWTDKLNKWTPGIKWQFYHKTEENSTRNLRNVQMGGDVLLTSYRMLVHHQTSLSRYKNKPFTWDCVIYDEAHELKNHTTKTFMAATAIPAKFKILLTGMPVQSKLQELWALFSIVAPSGLLGSYNDYKKLYKDPITRATEAYASPRERTSGKEILWRLQKKIEPYFLRRTKDKILHSKNSCRLVQLNCKETPHLPKKTELVVWIRLSPEQETMYRELILSRGPLNKACYSLQDVNTLKSICNHPRQLEENYLHHLPTDILLAESGKLTFLISLLRRLMEDGHRILVFSQFPKMLDIIQYVLEKKKLGPFLRIDGKTHLQERERQCELFQENSCYKIFFFTTKVGAIGLTLTSASRVVIVDPSWNQEVDSQAVNQAYRIGQKEKVVVYRLITCGTVEEKMYRKQVFRSALWKNKNLIPHFTKDDLRELLPLGETRFSVTQRLLDTDCLRPHQSMDEDLKFHETFLRTLNVCSISDYRCLSSTKQVEDLMEEIETVSFRVKSDAEKNMAEGKIQKKKIRGVRASLGQIGTKKVLKKHANHRKSSVIHERKYAVSPYSSNRQRRLLKKKLFYDLEDGSYEHSDRQSMDSNNTDCRTNTENINTVIKTCRLGNKKKGYNTASNSVDIYNFSCIADDSISDTTDNMACSRATELEHTRDLKTEDADETAFDSEIALTPLTESKAQENRQLPSFTVSSSPYLKSNVMDHLVREHQCSPQVALNSPEHPSQCGFKLHGAIRGLCDYSLTPSSMSPSCLLSEHEYSDQGGSSSKAEKVLRKQSREEEIEVNSSVCGSSAISKRVTFGDVSWKRAASKKRKSCRKPQRYVYFTSPHDADKWRGPIGSTPVFSDLENESFDLAESEESQAEDGNNTETKRITQSIDTPSEPQTNTEMASVRPMQTTFSFESPMPAQKRSKNSRMPSIRCSQITFSAKPVSEKIDKDQRQSQPRLILGELQHKDLKQNCSSASPLLMDHPFRAPTPVDTGYLENFHRSELSTHLSGQSTSSGNMVCHTSHLKTSVSVAEKKIICSGEASADHTNGQYIESRMNNSQNRAGDLATDGRLIAVLENLLQILKK</sequence>
<dbReference type="InterPro" id="IPR049730">
    <property type="entry name" value="SNF2/RAD54-like_C"/>
</dbReference>
<name>A0A8C9RYB0_SCLFO</name>
<evidence type="ECO:0000259" key="5">
    <source>
        <dbReference type="PROSITE" id="PS51192"/>
    </source>
</evidence>
<evidence type="ECO:0008006" key="9">
    <source>
        <dbReference type="Google" id="ProtNLM"/>
    </source>
</evidence>
<dbReference type="InterPro" id="IPR050496">
    <property type="entry name" value="SNF2_RAD54_helicase_repair"/>
</dbReference>
<feature type="region of interest" description="Disordered" evidence="3">
    <location>
        <begin position="924"/>
        <end position="947"/>
    </location>
</feature>
<dbReference type="PROSITE" id="PS51192">
    <property type="entry name" value="HELICASE_ATP_BIND_1"/>
    <property type="match status" value="1"/>
</dbReference>
<feature type="signal peptide" evidence="4">
    <location>
        <begin position="1"/>
        <end position="17"/>
    </location>
</feature>
<evidence type="ECO:0000256" key="1">
    <source>
        <dbReference type="ARBA" id="ARBA00022801"/>
    </source>
</evidence>